<organism evidence="1 2">
    <name type="scientific">Solanum verrucosum</name>
    <dbReference type="NCBI Taxonomy" id="315347"/>
    <lineage>
        <taxon>Eukaryota</taxon>
        <taxon>Viridiplantae</taxon>
        <taxon>Streptophyta</taxon>
        <taxon>Embryophyta</taxon>
        <taxon>Tracheophyta</taxon>
        <taxon>Spermatophyta</taxon>
        <taxon>Magnoliopsida</taxon>
        <taxon>eudicotyledons</taxon>
        <taxon>Gunneridae</taxon>
        <taxon>Pentapetalae</taxon>
        <taxon>asterids</taxon>
        <taxon>lamiids</taxon>
        <taxon>Solanales</taxon>
        <taxon>Solanaceae</taxon>
        <taxon>Solanoideae</taxon>
        <taxon>Solaneae</taxon>
        <taxon>Solanum</taxon>
    </lineage>
</organism>
<dbReference type="CDD" id="cd09272">
    <property type="entry name" value="RNase_HI_RT_Ty1"/>
    <property type="match status" value="1"/>
</dbReference>
<proteinExistence type="predicted"/>
<dbReference type="PANTHER" id="PTHR11439:SF485">
    <property type="entry name" value="REVERSE TRANSCRIPTASE TY1_COPIA-TYPE DOMAIN-CONTAINING PROTEIN"/>
    <property type="match status" value="1"/>
</dbReference>
<gene>
    <name evidence="1" type="ORF">MTR67_044565</name>
</gene>
<name>A0AAF0USE6_SOLVR</name>
<accession>A0AAF0USE6</accession>
<evidence type="ECO:0000313" key="1">
    <source>
        <dbReference type="EMBL" id="WMV51180.1"/>
    </source>
</evidence>
<reference evidence="1" key="1">
    <citation type="submission" date="2023-08" db="EMBL/GenBank/DDBJ databases">
        <title>A de novo genome assembly of Solanum verrucosum Schlechtendal, a Mexican diploid species geographically isolated from the other diploid A-genome species in potato relatives.</title>
        <authorList>
            <person name="Hosaka K."/>
        </authorList>
    </citation>
    <scope>NUCLEOTIDE SEQUENCE</scope>
    <source>
        <tissue evidence="1">Young leaves</tissue>
    </source>
</reference>
<feature type="non-terminal residue" evidence="1">
    <location>
        <position position="1"/>
    </location>
</feature>
<dbReference type="EMBL" id="CP133621">
    <property type="protein sequence ID" value="WMV51180.1"/>
    <property type="molecule type" value="Genomic_DNA"/>
</dbReference>
<sequence length="130" mass="14924">RVNYLTVTRPDISFPKSKKLSVFARSSAKAEYLAMTVATCELVWIKQLLRELKFGEISQMGFVCDNQESLHITLYPIFHVRIKHIEIDCHSIREKILSKDIVTKFVKSSGQLVDIFTKSLNAPRINYSCS</sequence>
<dbReference type="AlphaFoldDB" id="A0AAF0USE6"/>
<dbReference type="Proteomes" id="UP001234989">
    <property type="component" value="Chromosome 10"/>
</dbReference>
<dbReference type="PANTHER" id="PTHR11439">
    <property type="entry name" value="GAG-POL-RELATED RETROTRANSPOSON"/>
    <property type="match status" value="1"/>
</dbReference>
<protein>
    <recommendedName>
        <fullName evidence="3">Retrovirus-related Pol polyprotein from transposon TNT 1-94</fullName>
    </recommendedName>
</protein>
<keyword evidence="2" id="KW-1185">Reference proteome</keyword>
<evidence type="ECO:0008006" key="3">
    <source>
        <dbReference type="Google" id="ProtNLM"/>
    </source>
</evidence>
<evidence type="ECO:0000313" key="2">
    <source>
        <dbReference type="Proteomes" id="UP001234989"/>
    </source>
</evidence>